<reference evidence="2" key="1">
    <citation type="journal article" date="2015" name="Nature">
        <title>Complex archaea that bridge the gap between prokaryotes and eukaryotes.</title>
        <authorList>
            <person name="Spang A."/>
            <person name="Saw J.H."/>
            <person name="Jorgensen S.L."/>
            <person name="Zaremba-Niedzwiedzka K."/>
            <person name="Martijn J."/>
            <person name="Lind A.E."/>
            <person name="van Eijk R."/>
            <person name="Schleper C."/>
            <person name="Guy L."/>
            <person name="Ettema T.J."/>
        </authorList>
    </citation>
    <scope>NUCLEOTIDE SEQUENCE</scope>
</reference>
<organism evidence="2">
    <name type="scientific">marine sediment metagenome</name>
    <dbReference type="NCBI Taxonomy" id="412755"/>
    <lineage>
        <taxon>unclassified sequences</taxon>
        <taxon>metagenomes</taxon>
        <taxon>ecological metagenomes</taxon>
    </lineage>
</organism>
<evidence type="ECO:0000313" key="2">
    <source>
        <dbReference type="EMBL" id="KKL92727.1"/>
    </source>
</evidence>
<evidence type="ECO:0000256" key="1">
    <source>
        <dbReference type="SAM" id="Phobius"/>
    </source>
</evidence>
<accession>A0A0F9J0F2</accession>
<sequence length="39" mass="4741">WGFIRDEMNIFVFILVLFLTIGYGIQIWDEHIKEKRNGK</sequence>
<comment type="caution">
    <text evidence="2">The sequence shown here is derived from an EMBL/GenBank/DDBJ whole genome shotgun (WGS) entry which is preliminary data.</text>
</comment>
<protein>
    <submittedName>
        <fullName evidence="2">Uncharacterized protein</fullName>
    </submittedName>
</protein>
<name>A0A0F9J0F2_9ZZZZ</name>
<keyword evidence="1" id="KW-1133">Transmembrane helix</keyword>
<dbReference type="EMBL" id="LAZR01019386">
    <property type="protein sequence ID" value="KKL92727.1"/>
    <property type="molecule type" value="Genomic_DNA"/>
</dbReference>
<dbReference type="AlphaFoldDB" id="A0A0F9J0F2"/>
<proteinExistence type="predicted"/>
<gene>
    <name evidence="2" type="ORF">LCGC14_1881730</name>
</gene>
<feature type="non-terminal residue" evidence="2">
    <location>
        <position position="1"/>
    </location>
</feature>
<feature type="transmembrane region" description="Helical" evidence="1">
    <location>
        <begin position="12"/>
        <end position="29"/>
    </location>
</feature>
<keyword evidence="1" id="KW-0812">Transmembrane</keyword>
<keyword evidence="1" id="KW-0472">Membrane</keyword>